<comment type="caution">
    <text evidence="2">The sequence shown here is derived from an EMBL/GenBank/DDBJ whole genome shotgun (WGS) entry which is preliminary data.</text>
</comment>
<evidence type="ECO:0000313" key="2">
    <source>
        <dbReference type="EMBL" id="RCX02097.1"/>
    </source>
</evidence>
<dbReference type="Proteomes" id="UP000253517">
    <property type="component" value="Unassembled WGS sequence"/>
</dbReference>
<keyword evidence="1" id="KW-0732">Signal</keyword>
<protein>
    <recommendedName>
        <fullName evidence="4">Alginate export domain-containing protein</fullName>
    </recommendedName>
</protein>
<sequence>MKKFATVIFSLISFTLGMSTHPATAQPSLQGYVRYFPLLSMDRRDFSFSPVNHTIHNRINFSYSHSFIRVYAGQRTRLFSGPNASNPFFKAFLENDLNGPIDMSFVLHQRGDFLAHTITDRFYLDFMGDTWQLSIGRQRINWGINLATNPQDLFNNYSFFDFDYPERPGADAIRVQRFLSPTSRIEVAAAPGRKRSAATPGRWEVQNSVLAALWAFNSNGYDVQLTAGYFRHRWHGGIGWAGHLWNAGFKGEISYFHDIEPLQGVRPGNITATISADYSFENGVFLTLETTFNQRRSSGGGLNPLTALIPRSADDVAFSQWQVLAVATYPISPVQSFTLSGIWLPEEKLLFAGPSYVYSVWKNVDINCLAQLFFAPKDNPINAAGYTLALLATWSF</sequence>
<feature type="chain" id="PRO_5017050107" description="Alginate export domain-containing protein" evidence="1">
    <location>
        <begin position="26"/>
        <end position="396"/>
    </location>
</feature>
<evidence type="ECO:0000313" key="3">
    <source>
        <dbReference type="Proteomes" id="UP000253517"/>
    </source>
</evidence>
<proteinExistence type="predicted"/>
<feature type="signal peptide" evidence="1">
    <location>
        <begin position="1"/>
        <end position="25"/>
    </location>
</feature>
<keyword evidence="3" id="KW-1185">Reference proteome</keyword>
<accession>A0A369A1Z6</accession>
<dbReference type="AlphaFoldDB" id="A0A369A1Z6"/>
<organism evidence="2 3">
    <name type="scientific">Schleiferia thermophila</name>
    <dbReference type="NCBI Taxonomy" id="884107"/>
    <lineage>
        <taxon>Bacteria</taxon>
        <taxon>Pseudomonadati</taxon>
        <taxon>Bacteroidota</taxon>
        <taxon>Flavobacteriia</taxon>
        <taxon>Flavobacteriales</taxon>
        <taxon>Schleiferiaceae</taxon>
        <taxon>Schleiferia</taxon>
    </lineage>
</organism>
<reference evidence="2 3" key="1">
    <citation type="submission" date="2018-07" db="EMBL/GenBank/DDBJ databases">
        <title>Genomic Encyclopedia of Type Strains, Phase IV (KMG-IV): sequencing the most valuable type-strain genomes for metagenomic binning, comparative biology and taxonomic classification.</title>
        <authorList>
            <person name="Goeker M."/>
        </authorList>
    </citation>
    <scope>NUCLEOTIDE SEQUENCE [LARGE SCALE GENOMIC DNA]</scope>
    <source>
        <strain evidence="2 3">DSM 21410</strain>
    </source>
</reference>
<dbReference type="EMBL" id="QPJS01000005">
    <property type="protein sequence ID" value="RCX02097.1"/>
    <property type="molecule type" value="Genomic_DNA"/>
</dbReference>
<name>A0A369A1Z6_9FLAO</name>
<evidence type="ECO:0000256" key="1">
    <source>
        <dbReference type="SAM" id="SignalP"/>
    </source>
</evidence>
<evidence type="ECO:0008006" key="4">
    <source>
        <dbReference type="Google" id="ProtNLM"/>
    </source>
</evidence>
<gene>
    <name evidence="2" type="ORF">DES35_10568</name>
</gene>
<dbReference type="RefSeq" id="WP_051889381.1">
    <property type="nucleotide sequence ID" value="NZ_BHZF01000004.1"/>
</dbReference>